<sequence>MRAATLATTRQGSLISAFVLLSSACCRPNSAGPPGKGVRCDVIFVCVQCYLGNYKQRVQCEYVYTDSGNVLFRRFLCDILEKATSLPSVGPDLAWRNRVEKL</sequence>
<dbReference type="EMBL" id="JAQQAF010000006">
    <property type="protein sequence ID" value="KAJ8478131.1"/>
    <property type="molecule type" value="Genomic_DNA"/>
</dbReference>
<reference evidence="2 3" key="1">
    <citation type="submission" date="2022-12" db="EMBL/GenBank/DDBJ databases">
        <title>Chromosome-scale assembly of the Ensete ventricosum genome.</title>
        <authorList>
            <person name="Dussert Y."/>
            <person name="Stocks J."/>
            <person name="Wendawek A."/>
            <person name="Woldeyes F."/>
            <person name="Nichols R.A."/>
            <person name="Borrell J.S."/>
        </authorList>
    </citation>
    <scope>NUCLEOTIDE SEQUENCE [LARGE SCALE GENOMIC DNA]</scope>
    <source>
        <strain evidence="3">cv. Maze</strain>
        <tissue evidence="2">Seeds</tissue>
    </source>
</reference>
<evidence type="ECO:0000256" key="1">
    <source>
        <dbReference type="SAM" id="SignalP"/>
    </source>
</evidence>
<protein>
    <recommendedName>
        <fullName evidence="4">Secreted protein</fullName>
    </recommendedName>
</protein>
<feature type="signal peptide" evidence="1">
    <location>
        <begin position="1"/>
        <end position="31"/>
    </location>
</feature>
<evidence type="ECO:0000313" key="2">
    <source>
        <dbReference type="EMBL" id="KAJ8478131.1"/>
    </source>
</evidence>
<keyword evidence="3" id="KW-1185">Reference proteome</keyword>
<dbReference type="PROSITE" id="PS51257">
    <property type="entry name" value="PROKAR_LIPOPROTEIN"/>
    <property type="match status" value="1"/>
</dbReference>
<feature type="chain" id="PRO_5043776256" description="Secreted protein" evidence="1">
    <location>
        <begin position="32"/>
        <end position="102"/>
    </location>
</feature>
<dbReference type="Proteomes" id="UP001222027">
    <property type="component" value="Unassembled WGS sequence"/>
</dbReference>
<organism evidence="2 3">
    <name type="scientific">Ensete ventricosum</name>
    <name type="common">Abyssinian banana</name>
    <name type="synonym">Musa ensete</name>
    <dbReference type="NCBI Taxonomy" id="4639"/>
    <lineage>
        <taxon>Eukaryota</taxon>
        <taxon>Viridiplantae</taxon>
        <taxon>Streptophyta</taxon>
        <taxon>Embryophyta</taxon>
        <taxon>Tracheophyta</taxon>
        <taxon>Spermatophyta</taxon>
        <taxon>Magnoliopsida</taxon>
        <taxon>Liliopsida</taxon>
        <taxon>Zingiberales</taxon>
        <taxon>Musaceae</taxon>
        <taxon>Ensete</taxon>
    </lineage>
</organism>
<accession>A0AAV8PBC0</accession>
<comment type="caution">
    <text evidence="2">The sequence shown here is derived from an EMBL/GenBank/DDBJ whole genome shotgun (WGS) entry which is preliminary data.</text>
</comment>
<name>A0AAV8PBC0_ENSVE</name>
<dbReference type="AlphaFoldDB" id="A0AAV8PBC0"/>
<gene>
    <name evidence="2" type="ORF">OPV22_021858</name>
</gene>
<proteinExistence type="predicted"/>
<evidence type="ECO:0008006" key="4">
    <source>
        <dbReference type="Google" id="ProtNLM"/>
    </source>
</evidence>
<evidence type="ECO:0000313" key="3">
    <source>
        <dbReference type="Proteomes" id="UP001222027"/>
    </source>
</evidence>
<keyword evidence="1" id="KW-0732">Signal</keyword>